<organism evidence="2 3">
    <name type="scientific">Anas platyrhynchos</name>
    <name type="common">Mallard</name>
    <name type="synonym">Anas boschas</name>
    <dbReference type="NCBI Taxonomy" id="8839"/>
    <lineage>
        <taxon>Eukaryota</taxon>
        <taxon>Metazoa</taxon>
        <taxon>Chordata</taxon>
        <taxon>Craniata</taxon>
        <taxon>Vertebrata</taxon>
        <taxon>Euteleostomi</taxon>
        <taxon>Archelosauria</taxon>
        <taxon>Archosauria</taxon>
        <taxon>Dinosauria</taxon>
        <taxon>Saurischia</taxon>
        <taxon>Theropoda</taxon>
        <taxon>Coelurosauria</taxon>
        <taxon>Aves</taxon>
        <taxon>Neognathae</taxon>
        <taxon>Galloanserae</taxon>
        <taxon>Anseriformes</taxon>
        <taxon>Anatidae</taxon>
        <taxon>Anatinae</taxon>
        <taxon>Anas</taxon>
    </lineage>
</organism>
<accession>R0JMV4</accession>
<protein>
    <submittedName>
        <fullName evidence="2">Uncharacterized protein</fullName>
    </submittedName>
</protein>
<keyword evidence="3" id="KW-1185">Reference proteome</keyword>
<evidence type="ECO:0000313" key="3">
    <source>
        <dbReference type="Proteomes" id="UP000296049"/>
    </source>
</evidence>
<feature type="region of interest" description="Disordered" evidence="1">
    <location>
        <begin position="46"/>
        <end position="132"/>
    </location>
</feature>
<sequence length="132" mass="13920">MRARHNAGGGDLCCSSSRGAPGRGCTNTQREPVHAELDCFKHTCAASQQTPSEPVGTVITGGKLGSKQSHQRRHLRINAPGKGKVRPTFLPWRSPGGLSGAGNPTERARSRGCAPGQQKDHVQKHLAGIAQP</sequence>
<name>R0JMV4_ANAPL</name>
<dbReference type="EMBL" id="KB743493">
    <property type="protein sequence ID" value="EOA98441.1"/>
    <property type="molecule type" value="Genomic_DNA"/>
</dbReference>
<evidence type="ECO:0000256" key="1">
    <source>
        <dbReference type="SAM" id="MobiDB-lite"/>
    </source>
</evidence>
<reference evidence="3" key="1">
    <citation type="journal article" date="2013" name="Nat. Genet.">
        <title>The duck genome and transcriptome provide insight into an avian influenza virus reservoir species.</title>
        <authorList>
            <person name="Huang Y."/>
            <person name="Li Y."/>
            <person name="Burt D.W."/>
            <person name="Chen H."/>
            <person name="Zhang Y."/>
            <person name="Qian W."/>
            <person name="Kim H."/>
            <person name="Gan S."/>
            <person name="Zhao Y."/>
            <person name="Li J."/>
            <person name="Yi K."/>
            <person name="Feng H."/>
            <person name="Zhu P."/>
            <person name="Li B."/>
            <person name="Liu Q."/>
            <person name="Fairley S."/>
            <person name="Magor K.E."/>
            <person name="Du Z."/>
            <person name="Hu X."/>
            <person name="Goodman L."/>
            <person name="Tafer H."/>
            <person name="Vignal A."/>
            <person name="Lee T."/>
            <person name="Kim K.W."/>
            <person name="Sheng Z."/>
            <person name="An Y."/>
            <person name="Searle S."/>
            <person name="Herrero J."/>
            <person name="Groenen M.A."/>
            <person name="Crooijmans R.P."/>
            <person name="Faraut T."/>
            <person name="Cai Q."/>
            <person name="Webster R.G."/>
            <person name="Aldridge J.R."/>
            <person name="Warren W.C."/>
            <person name="Bartschat S."/>
            <person name="Kehr S."/>
            <person name="Marz M."/>
            <person name="Stadler P.F."/>
            <person name="Smith J."/>
            <person name="Kraus R.H."/>
            <person name="Zhao Y."/>
            <person name="Ren L."/>
            <person name="Fei J."/>
            <person name="Morisson M."/>
            <person name="Kaiser P."/>
            <person name="Griffin D.K."/>
            <person name="Rao M."/>
            <person name="Pitel F."/>
            <person name="Wang J."/>
            <person name="Li N."/>
        </authorList>
    </citation>
    <scope>NUCLEOTIDE SEQUENCE [LARGE SCALE GENOMIC DNA]</scope>
</reference>
<evidence type="ECO:0000313" key="2">
    <source>
        <dbReference type="EMBL" id="EOA98441.1"/>
    </source>
</evidence>
<gene>
    <name evidence="2" type="ORF">Anapl_07620</name>
</gene>
<dbReference type="Proteomes" id="UP000296049">
    <property type="component" value="Unassembled WGS sequence"/>
</dbReference>
<proteinExistence type="predicted"/>
<dbReference type="AlphaFoldDB" id="R0JMV4"/>